<sequence length="58" mass="6503">MHLRTEQWGRSFYRSSARNRHSTSSGDTSDHFESSVGGRSYRRSVRAVNGSIVSVAQT</sequence>
<evidence type="ECO:0000313" key="2">
    <source>
        <dbReference type="EMBL" id="KAL2864569.1"/>
    </source>
</evidence>
<reference evidence="2 3" key="1">
    <citation type="submission" date="2024-07" db="EMBL/GenBank/DDBJ databases">
        <title>Section-level genome sequencing and comparative genomics of Aspergillus sections Usti and Cavernicolus.</title>
        <authorList>
            <consortium name="Lawrence Berkeley National Laboratory"/>
            <person name="Nybo J.L."/>
            <person name="Vesth T.C."/>
            <person name="Theobald S."/>
            <person name="Frisvad J.C."/>
            <person name="Larsen T.O."/>
            <person name="Kjaerboelling I."/>
            <person name="Rothschild-Mancinelli K."/>
            <person name="Lyhne E.K."/>
            <person name="Kogle M.E."/>
            <person name="Barry K."/>
            <person name="Clum A."/>
            <person name="Na H."/>
            <person name="Ledsgaard L."/>
            <person name="Lin J."/>
            <person name="Lipzen A."/>
            <person name="Kuo A."/>
            <person name="Riley R."/>
            <person name="Mondo S."/>
            <person name="Labutti K."/>
            <person name="Haridas S."/>
            <person name="Pangalinan J."/>
            <person name="Salamov A.A."/>
            <person name="Simmons B.A."/>
            <person name="Magnuson J.K."/>
            <person name="Chen J."/>
            <person name="Drula E."/>
            <person name="Henrissat B."/>
            <person name="Wiebenga A."/>
            <person name="Lubbers R.J."/>
            <person name="Gomes A.C."/>
            <person name="Macurrencykelacurrency M.R."/>
            <person name="Stajich J."/>
            <person name="Grigoriev I.V."/>
            <person name="Mortensen U.H."/>
            <person name="De Vries R.P."/>
            <person name="Baker S.E."/>
            <person name="Andersen M.R."/>
        </authorList>
    </citation>
    <scope>NUCLEOTIDE SEQUENCE [LARGE SCALE GENOMIC DNA]</scope>
    <source>
        <strain evidence="2 3">CBS 449.75</strain>
    </source>
</reference>
<keyword evidence="3" id="KW-1185">Reference proteome</keyword>
<evidence type="ECO:0000256" key="1">
    <source>
        <dbReference type="SAM" id="MobiDB-lite"/>
    </source>
</evidence>
<comment type="caution">
    <text evidence="2">The sequence shown here is derived from an EMBL/GenBank/DDBJ whole genome shotgun (WGS) entry which is preliminary data.</text>
</comment>
<organism evidence="2 3">
    <name type="scientific">Aspergillus lucknowensis</name>
    <dbReference type="NCBI Taxonomy" id="176173"/>
    <lineage>
        <taxon>Eukaryota</taxon>
        <taxon>Fungi</taxon>
        <taxon>Dikarya</taxon>
        <taxon>Ascomycota</taxon>
        <taxon>Pezizomycotina</taxon>
        <taxon>Eurotiomycetes</taxon>
        <taxon>Eurotiomycetidae</taxon>
        <taxon>Eurotiales</taxon>
        <taxon>Aspergillaceae</taxon>
        <taxon>Aspergillus</taxon>
        <taxon>Aspergillus subgen. Nidulantes</taxon>
    </lineage>
</organism>
<feature type="region of interest" description="Disordered" evidence="1">
    <location>
        <begin position="1"/>
        <end position="40"/>
    </location>
</feature>
<dbReference type="Proteomes" id="UP001610432">
    <property type="component" value="Unassembled WGS sequence"/>
</dbReference>
<name>A0ABR4LKC6_9EURO</name>
<dbReference type="RefSeq" id="XP_070883548.1">
    <property type="nucleotide sequence ID" value="XM_071029812.1"/>
</dbReference>
<proteinExistence type="predicted"/>
<accession>A0ABR4LKC6</accession>
<gene>
    <name evidence="2" type="ORF">BJX67DRAFT_360872</name>
</gene>
<protein>
    <submittedName>
        <fullName evidence="2">Uncharacterized protein</fullName>
    </submittedName>
</protein>
<evidence type="ECO:0000313" key="3">
    <source>
        <dbReference type="Proteomes" id="UP001610432"/>
    </source>
</evidence>
<dbReference type="GeneID" id="98144884"/>
<dbReference type="EMBL" id="JBFXLQ010000039">
    <property type="protein sequence ID" value="KAL2864569.1"/>
    <property type="molecule type" value="Genomic_DNA"/>
</dbReference>